<dbReference type="Proteomes" id="UP000887566">
    <property type="component" value="Unplaced"/>
</dbReference>
<dbReference type="InterPro" id="IPR015919">
    <property type="entry name" value="Cadherin-like_sf"/>
</dbReference>
<feature type="chain" id="PRO_5038139346" evidence="1">
    <location>
        <begin position="22"/>
        <end position="108"/>
    </location>
</feature>
<proteinExistence type="predicted"/>
<accession>A0A914WMC8</accession>
<dbReference type="SUPFAM" id="SSF49313">
    <property type="entry name" value="Cadherin-like"/>
    <property type="match status" value="1"/>
</dbReference>
<keyword evidence="2" id="KW-1185">Reference proteome</keyword>
<dbReference type="CDD" id="cd11304">
    <property type="entry name" value="Cadherin_repeat"/>
    <property type="match status" value="1"/>
</dbReference>
<name>A0A914WMC8_9BILA</name>
<keyword evidence="1" id="KW-0732">Signal</keyword>
<dbReference type="WBParaSite" id="PSAMB.scaffold4721size13743.g25036.t1">
    <property type="protein sequence ID" value="PSAMB.scaffold4721size13743.g25036.t1"/>
    <property type="gene ID" value="PSAMB.scaffold4721size13743.g25036"/>
</dbReference>
<protein>
    <submittedName>
        <fullName evidence="3">Cadherin domain-containing protein</fullName>
    </submittedName>
</protein>
<dbReference type="GO" id="GO:0005509">
    <property type="term" value="F:calcium ion binding"/>
    <property type="evidence" value="ECO:0007669"/>
    <property type="project" value="InterPro"/>
</dbReference>
<dbReference type="Gene3D" id="2.60.40.60">
    <property type="entry name" value="Cadherins"/>
    <property type="match status" value="1"/>
</dbReference>
<evidence type="ECO:0000313" key="3">
    <source>
        <dbReference type="WBParaSite" id="PSAMB.scaffold4721size13743.g25036.t1"/>
    </source>
</evidence>
<sequence length="108" mass="11755">MSSLPKAIAIWIALLCSVCHANEMPVFVRNMDGVRIADDTKPGSVVFQLEGTDSESEVYYGLEGSEGILSVDPRSGVVTLQKSLNHLVSRLFLHHDTGILQGRNCALK</sequence>
<feature type="signal peptide" evidence="1">
    <location>
        <begin position="1"/>
        <end position="21"/>
    </location>
</feature>
<dbReference type="GO" id="GO:0016020">
    <property type="term" value="C:membrane"/>
    <property type="evidence" value="ECO:0007669"/>
    <property type="project" value="InterPro"/>
</dbReference>
<reference evidence="3" key="1">
    <citation type="submission" date="2022-11" db="UniProtKB">
        <authorList>
            <consortium name="WormBaseParasite"/>
        </authorList>
    </citation>
    <scope>IDENTIFICATION</scope>
</reference>
<organism evidence="2 3">
    <name type="scientific">Plectus sambesii</name>
    <dbReference type="NCBI Taxonomy" id="2011161"/>
    <lineage>
        <taxon>Eukaryota</taxon>
        <taxon>Metazoa</taxon>
        <taxon>Ecdysozoa</taxon>
        <taxon>Nematoda</taxon>
        <taxon>Chromadorea</taxon>
        <taxon>Plectida</taxon>
        <taxon>Plectina</taxon>
        <taxon>Plectoidea</taxon>
        <taxon>Plectidae</taxon>
        <taxon>Plectus</taxon>
    </lineage>
</organism>
<dbReference type="AlphaFoldDB" id="A0A914WMC8"/>
<evidence type="ECO:0000313" key="2">
    <source>
        <dbReference type="Proteomes" id="UP000887566"/>
    </source>
</evidence>
<evidence type="ECO:0000256" key="1">
    <source>
        <dbReference type="SAM" id="SignalP"/>
    </source>
</evidence>